<feature type="domain" description="Integrase catalytic" evidence="2">
    <location>
        <begin position="1287"/>
        <end position="1460"/>
    </location>
</feature>
<evidence type="ECO:0000313" key="3">
    <source>
        <dbReference type="EMBL" id="CAK9060272.1"/>
    </source>
</evidence>
<dbReference type="InterPro" id="IPR036397">
    <property type="entry name" value="RNaseH_sf"/>
</dbReference>
<evidence type="ECO:0000313" key="4">
    <source>
        <dbReference type="Proteomes" id="UP001642464"/>
    </source>
</evidence>
<name>A0ABP0NBK2_9DINO</name>
<feature type="compositionally biased region" description="Basic and acidic residues" evidence="1">
    <location>
        <begin position="396"/>
        <end position="413"/>
    </location>
</feature>
<feature type="compositionally biased region" description="Low complexity" evidence="1">
    <location>
        <begin position="90"/>
        <end position="104"/>
    </location>
</feature>
<evidence type="ECO:0000259" key="2">
    <source>
        <dbReference type="PROSITE" id="PS50994"/>
    </source>
</evidence>
<dbReference type="InterPro" id="IPR012337">
    <property type="entry name" value="RNaseH-like_sf"/>
</dbReference>
<feature type="region of interest" description="Disordered" evidence="1">
    <location>
        <begin position="385"/>
        <end position="488"/>
    </location>
</feature>
<reference evidence="3 4" key="1">
    <citation type="submission" date="2024-02" db="EMBL/GenBank/DDBJ databases">
        <authorList>
            <person name="Chen Y."/>
            <person name="Shah S."/>
            <person name="Dougan E. K."/>
            <person name="Thang M."/>
            <person name="Chan C."/>
        </authorList>
    </citation>
    <scope>NUCLEOTIDE SEQUENCE [LARGE SCALE GENOMIC DNA]</scope>
</reference>
<proteinExistence type="predicted"/>
<feature type="region of interest" description="Disordered" evidence="1">
    <location>
        <begin position="74"/>
        <end position="148"/>
    </location>
</feature>
<dbReference type="Proteomes" id="UP001642464">
    <property type="component" value="Unassembled WGS sequence"/>
</dbReference>
<keyword evidence="4" id="KW-1185">Reference proteome</keyword>
<protein>
    <submittedName>
        <fullName evidence="3">Copia protein (Gag-int-pol protein) [Cleaved into: Copia VLP protein</fullName>
    </submittedName>
</protein>
<feature type="region of interest" description="Disordered" evidence="1">
    <location>
        <begin position="514"/>
        <end position="539"/>
    </location>
</feature>
<evidence type="ECO:0000256" key="1">
    <source>
        <dbReference type="SAM" id="MobiDB-lite"/>
    </source>
</evidence>
<dbReference type="InterPro" id="IPR013103">
    <property type="entry name" value="RVT_2"/>
</dbReference>
<feature type="region of interest" description="Disordered" evidence="1">
    <location>
        <begin position="1954"/>
        <end position="1973"/>
    </location>
</feature>
<gene>
    <name evidence="3" type="ORF">SCF082_LOCUS31780</name>
</gene>
<feature type="compositionally biased region" description="Basic residues" evidence="1">
    <location>
        <begin position="414"/>
        <end position="429"/>
    </location>
</feature>
<feature type="compositionally biased region" description="Pro residues" evidence="1">
    <location>
        <begin position="79"/>
        <end position="89"/>
    </location>
</feature>
<dbReference type="PROSITE" id="PS50994">
    <property type="entry name" value="INTEGRASE"/>
    <property type="match status" value="1"/>
</dbReference>
<feature type="compositionally biased region" description="Polar residues" evidence="1">
    <location>
        <begin position="15"/>
        <end position="29"/>
    </location>
</feature>
<feature type="compositionally biased region" description="Polar residues" evidence="1">
    <location>
        <begin position="1860"/>
        <end position="1878"/>
    </location>
</feature>
<feature type="compositionally biased region" description="Basic and acidic residues" evidence="1">
    <location>
        <begin position="1837"/>
        <end position="1846"/>
    </location>
</feature>
<sequence>MAEDAASGFDLDHTPAQSSEPWTPPSQSLDDPGPRWQCTRCYHDRFVYSAALDSWRCVQCGSFEYESVSSSSYSWTFHPGPPEPPPSSTPPRTLSSPSTPSWTPARDDSDRHAWDFGPPDDWSEAHEAGSESLMTNDPEVDPETLEPVPQKKRVINNHLILQYALVLTYLLVPPELKVSKYLLLLKYHTVFKYHLVPSYHEVAKELVLEQAVLAIGPSQALTCHLMVATVEEDLLQAAARIGTPAKGRSRESAYGRYRSKEELEHADLSLINHKDGIDFILDSLRTPLMTRAIYLKRRYLSEFEQLNRFSGETIRSFCNRYARTERNLRSVQINIESMYDVESRGSRLMDRMRISLDQQRLLLTATGNDLDVHKVREAAIIQFPDHRPTPPVVFSREFDFGRDRDRGGDDRTTHPKGKGKGSHKGKNRPRQTYVTEYVKSIPEDDEEAAEPSDAEPFDGEEAADEDAQEFNDEEEALEDPEQGEEDEDGLQEVIQCLTVTARRLQGLTLGRKYTGKRSIQDRKRTSSGKAKTKSKDATKSANSKKVYAVKFADGVDGHLAVRIDLFPAQVHTSHVWKQLSQEDVWQDPDSELILCSQQSAAIKDFDLQASTSNASASSSSLVASMAAASPGIHRLRDHPGEVHAALHELGYPSKGMDCAPGSHECGHVPEPARHCHAALQASGTDDSTKRQQARPLCKVSGLRHEVDMEREKAGMGRSTFRKTLVAAIALFGELIGGYDAIFNSRGTSSGGQATDSTDEHIGILKYGTTGTSFDGTSGQIQNPVLQHQQDGQSTSQFLEASQAPRGGGLRAVPVTREGAVSRGGLSGRVRMGSDMKKGSYSWLTGHLRHHQRLYENEVAAYDKIPAYINIVKYDSKIDLLELFSGAARLTSTAFHFGLNAIQPFDLREGIDLSSEAGRKLAKHVLQHHKPLLLHVAWPRRLWSLFNENMNWSHRLHELEALRDEERELVRFTVGLCKEQHAQGRLFLGENVLRSRLWQEPDILSLAELDNVSTSVCDAGAYGAETTDGFPMIKAHRWISDSPTILAELSQKLTPGQKMYTKPIEGKDTSHSGEYCQGLVNAILRGLQREARPRNPARFQVAKDAFFVRPLADEQRWRAVLDTLDKRFENTYTRPAWHTVTRRVTKDKNTGELIQDLRDPMNQPDRLVHKKLKKATDIETFFYHQPPAEEAEMAENPGAAEDGPDAEEACGFPSSALVPNMKTDIWFENPPPGLTSSMKASVARLHCNLGHAPKEEVARLLAASNSLSPKLLSALDALRCGSCIRTGRPKRPTTSSTSTVYAGFFGEVLQADIVYHRLLTGETIPALGVVCEATNYHAAKALANRLPATMLEALIEIWYRPLGLPHRFRCDPDGAFQGEVARWHATHGIMHEIVPAEMHNRIGKIERRNALLRTLLERLTDEHACHTVDHLQHLIVAALYSLNACTYTYGRSPFQAVFGKIPRPLGDVVSDELVLVYSPDDIERTYKPEILRADAMKILAETSASQAMKRALLRKTRHTQDLSSLQPGQTVAYWRWSGKARQLKRGSWNLARFLAYDPDRRSCWIQVNAHTLKVAVSQLRVASGWETWSPSAEDVKFLKDAEKNLRDGLWKDSIEGPPGEHEEQFADEATMEEVRQLAPETLPRSRDYWQLTDAGAVRVHVEPRRELYVPQPQDECPLPLDTLADDRQTYIHDLEEQPEIDQWRDERSAKFYEQPWTGTTTFFRKRLPVEVASPEVPAEGTMLPSTASPPTGLRLPVPQRSEDRAAVSPQVIQQQQQNYDQRRVTINVSSPTYQQFGAPATPMPPTPRRRIARCRSPAPRVKLTLEQPATPAPAEQSALRDADEKQRPASAPLTPAAGEATETSGNTPAPEQATASASAGQGDGMPTEALLPDMPAKRPFDAMLASVMFTHRWDIFDDNTMCLKFPGFDGSPDTVGFHRSQIYMTFYLNSVQREQEVKDGDPKVSDAETSDDEQLTLSNAKVRTRQEQKQYEKEIPWRSIMLMDKMTIDKYILAIQKEFDGWQRWSGVQPVPSDEAERIFKDRILRRRVLRSRMAYRDKNRGIGTLAAKARCVLIGCADPDITSLSRDSPTPSRTSEFLLLAILASGSNRRFNGTSEKWFCWISDAKNAFLQGQQATEERNNQPLYMQPPEDPLVKQSGCFAAKLYLVTGNCYGLANAPRVWYKHVCSVLHKHDFKMHDLDRCLFYHTSLHSGEEKIDCALIVHVDDFLAVYSESFKLEALEKMLEWGSVTKLDGSNKGTYRGKEITLYEEQNEWKVKVTQQEFCKTMEPPRPVPGKMDQKLTVEGWKEFRSMAGCLQWVASQSRPELAAVTSLSNKGGETCFRDLKNLGEALQFTMATMDSGIVLPGIHLNKNTIVLVYADSSWANALNFSSQYGVLVTLCPPEVTETVTPCVLTDWKSGRSPRVCRSTLASEAVAADEGTDRGCHVNACLSELLYLQPAHKLGCRMPQKQISDCKSLYDCVVSENPSVSDRRSLLQIRSVQQSIAPADMHWVPTEKMHADGLTKEDKRLRDNLQAWLQSPWSQLREAGASKTKTSEIHELHDM</sequence>
<dbReference type="SUPFAM" id="SSF53098">
    <property type="entry name" value="Ribonuclease H-like"/>
    <property type="match status" value="1"/>
</dbReference>
<dbReference type="InterPro" id="IPR001584">
    <property type="entry name" value="Integrase_cat-core"/>
</dbReference>
<dbReference type="EMBL" id="CAXAMM010027114">
    <property type="protein sequence ID" value="CAK9060272.1"/>
    <property type="molecule type" value="Genomic_DNA"/>
</dbReference>
<feature type="region of interest" description="Disordered" evidence="1">
    <location>
        <begin position="1789"/>
        <end position="1888"/>
    </location>
</feature>
<feature type="compositionally biased region" description="Basic and acidic residues" evidence="1">
    <location>
        <begin position="105"/>
        <end position="114"/>
    </location>
</feature>
<feature type="region of interest" description="Disordered" evidence="1">
    <location>
        <begin position="1"/>
        <end position="34"/>
    </location>
</feature>
<dbReference type="Pfam" id="PF07727">
    <property type="entry name" value="RVT_2"/>
    <property type="match status" value="1"/>
</dbReference>
<dbReference type="Gene3D" id="3.30.420.10">
    <property type="entry name" value="Ribonuclease H-like superfamily/Ribonuclease H"/>
    <property type="match status" value="1"/>
</dbReference>
<feature type="compositionally biased region" description="Basic and acidic residues" evidence="1">
    <location>
        <begin position="1954"/>
        <end position="1965"/>
    </location>
</feature>
<feature type="compositionally biased region" description="Acidic residues" evidence="1">
    <location>
        <begin position="443"/>
        <end position="488"/>
    </location>
</feature>
<accession>A0ABP0NBK2</accession>
<comment type="caution">
    <text evidence="3">The sequence shown here is derived from an EMBL/GenBank/DDBJ whole genome shotgun (WGS) entry which is preliminary data.</text>
</comment>
<organism evidence="3 4">
    <name type="scientific">Durusdinium trenchii</name>
    <dbReference type="NCBI Taxonomy" id="1381693"/>
    <lineage>
        <taxon>Eukaryota</taxon>
        <taxon>Sar</taxon>
        <taxon>Alveolata</taxon>
        <taxon>Dinophyceae</taxon>
        <taxon>Suessiales</taxon>
        <taxon>Symbiodiniaceae</taxon>
        <taxon>Durusdinium</taxon>
    </lineage>
</organism>